<dbReference type="EMBL" id="KN834860">
    <property type="protein sequence ID" value="KIK51578.1"/>
    <property type="molecule type" value="Genomic_DNA"/>
</dbReference>
<dbReference type="Pfam" id="PF00150">
    <property type="entry name" value="Cellulase"/>
    <property type="match status" value="1"/>
</dbReference>
<dbReference type="HOGENOM" id="CLU_004624_6_1_1"/>
<evidence type="ECO:0000256" key="1">
    <source>
        <dbReference type="ARBA" id="ARBA00004401"/>
    </source>
</evidence>
<keyword evidence="3" id="KW-1003">Cell membrane</keyword>
<dbReference type="Gene3D" id="3.20.20.80">
    <property type="entry name" value="Glycosidases"/>
    <property type="match status" value="1"/>
</dbReference>
<evidence type="ECO:0000256" key="8">
    <source>
        <dbReference type="ARBA" id="ARBA00023136"/>
    </source>
</evidence>
<evidence type="ECO:0000256" key="10">
    <source>
        <dbReference type="ARBA" id="ARBA00023295"/>
    </source>
</evidence>
<keyword evidence="9" id="KW-0325">Glycoprotein</keyword>
<comment type="catalytic activity">
    <reaction evidence="12">
        <text>Successive hydrolysis of beta-D-glucose units from the non-reducing ends of (1-&gt;3)-beta-D-glucans, releasing alpha-glucose.</text>
        <dbReference type="EC" id="3.2.1.58"/>
    </reaction>
</comment>
<comment type="function">
    <text evidence="13">Glucosidase involved in the degradation of cellulosic biomass. Active on lichenan.</text>
</comment>
<dbReference type="GO" id="GO:0071555">
    <property type="term" value="P:cell wall organization"/>
    <property type="evidence" value="ECO:0007669"/>
    <property type="project" value="UniProtKB-KW"/>
</dbReference>
<feature type="compositionally biased region" description="Low complexity" evidence="16">
    <location>
        <begin position="111"/>
        <end position="121"/>
    </location>
</feature>
<evidence type="ECO:0000256" key="6">
    <source>
        <dbReference type="ARBA" id="ARBA00022968"/>
    </source>
</evidence>
<dbReference type="OrthoDB" id="62120at2759"/>
<dbReference type="GO" id="GO:0005886">
    <property type="term" value="C:plasma membrane"/>
    <property type="evidence" value="ECO:0007669"/>
    <property type="project" value="UniProtKB-SubCell"/>
</dbReference>
<protein>
    <recommendedName>
        <fullName evidence="14">glucan 1,3-beta-glucosidase</fullName>
        <ecNumber evidence="14">3.2.1.58</ecNumber>
    </recommendedName>
    <alternativeName>
        <fullName evidence="15">Exo-1,3-beta-glucanase D</fullName>
    </alternativeName>
</protein>
<keyword evidence="11" id="KW-0961">Cell wall biogenesis/degradation</keyword>
<dbReference type="SUPFAM" id="SSF51445">
    <property type="entry name" value="(Trans)glycosidases"/>
    <property type="match status" value="1"/>
</dbReference>
<accession>A0A0D0C9W0</accession>
<dbReference type="EC" id="3.2.1.58" evidence="14"/>
<feature type="compositionally biased region" description="Polar residues" evidence="16">
    <location>
        <begin position="30"/>
        <end position="47"/>
    </location>
</feature>
<evidence type="ECO:0000256" key="12">
    <source>
        <dbReference type="ARBA" id="ARBA00036824"/>
    </source>
</evidence>
<keyword evidence="7 17" id="KW-1133">Transmembrane helix</keyword>
<evidence type="ECO:0000256" key="15">
    <source>
        <dbReference type="ARBA" id="ARBA00041260"/>
    </source>
</evidence>
<feature type="region of interest" description="Disordered" evidence="16">
    <location>
        <begin position="105"/>
        <end position="144"/>
    </location>
</feature>
<dbReference type="InterPro" id="IPR050386">
    <property type="entry name" value="Glycosyl_hydrolase_5"/>
</dbReference>
<keyword evidence="4 17" id="KW-0812">Transmembrane</keyword>
<dbReference type="InterPro" id="IPR001547">
    <property type="entry name" value="Glyco_hydro_5"/>
</dbReference>
<evidence type="ECO:0000313" key="19">
    <source>
        <dbReference type="EMBL" id="KIK51578.1"/>
    </source>
</evidence>
<comment type="subcellular location">
    <subcellularLocation>
        <location evidence="1">Cell membrane</location>
        <topology evidence="1">Single-pass type II membrane protein</topology>
    </subcellularLocation>
</comment>
<organism evidence="19 20">
    <name type="scientific">Collybiopsis luxurians FD-317 M1</name>
    <dbReference type="NCBI Taxonomy" id="944289"/>
    <lineage>
        <taxon>Eukaryota</taxon>
        <taxon>Fungi</taxon>
        <taxon>Dikarya</taxon>
        <taxon>Basidiomycota</taxon>
        <taxon>Agaricomycotina</taxon>
        <taxon>Agaricomycetes</taxon>
        <taxon>Agaricomycetidae</taxon>
        <taxon>Agaricales</taxon>
        <taxon>Marasmiineae</taxon>
        <taxon>Omphalotaceae</taxon>
        <taxon>Collybiopsis</taxon>
        <taxon>Collybiopsis luxurians</taxon>
    </lineage>
</organism>
<comment type="similarity">
    <text evidence="2">Belongs to the glycosyl hydrolase 5 (cellulase A) family.</text>
</comment>
<sequence>MEEHISRSLAGTPLPVGGAERFLEQPRASFPNSSAGNSIQSTPNNSLPLLVSNKAESDSSEQLQAGSRRKRRRPIVLALFVLSILAVVVLAVILPVYFKVIKPKNNHRNPASSSSGSSAGNGSVGNGSENPLSPTGATSGGDGSEIITDDGTKFTYKNPFGGYWVFDPNDPFNNDARPNSWTPPLNTSWDWTKDRIYGVNLGGLFVIEPFITPAFFEKYPNAVDEWTLSEAMAADTSSGGLNQLEDHYNTFITEQDIAEIAGAGLNWIRLPIPFWAIETWPGEPFLAKTSWRYIVRILNWARKYGLRVNLDLHTIPGSQNGYNHSGKLGQVNFMNGVMGYANAQRALSYIRIITEFITQEEYLDVVLMFGIINEALIKTIGKDQMTAFYLEAHDMIRGITGLGEGHGPFISIHDGFSLGSWAGFLSGSDRISMDTHPYFAFNVDPDDSPIATGLGSDAGGIWPASACNSWGPGINTSRSDFGVTIAGEFSNGYNDCGLFLNGVPGGHSYPGDCNLWQDASTWNATVIAGVKAFALASMDAMQNWFFWTWKIGNSTANNRVESPLWSYQLGLQGGWIPTDPREATGTCAALGVSQPWNQKFESWQTGGVGAGTIAATSSAQYVWPPTQVSGVPAAQMTFIPTYTPTGSVATLPPPTLTATSKSISEGNGWFDPSDTISAPTAIAGCSYPDAWDALSAAVPTSQCGGGVADSPGTTSPLTTLPSATKASASLATGLTSASTISDDATVPTTVPTAI</sequence>
<feature type="transmembrane region" description="Helical" evidence="17">
    <location>
        <begin position="75"/>
        <end position="98"/>
    </location>
</feature>
<reference evidence="19 20" key="1">
    <citation type="submission" date="2014-04" db="EMBL/GenBank/DDBJ databases">
        <title>Evolutionary Origins and Diversification of the Mycorrhizal Mutualists.</title>
        <authorList>
            <consortium name="DOE Joint Genome Institute"/>
            <consortium name="Mycorrhizal Genomics Consortium"/>
            <person name="Kohler A."/>
            <person name="Kuo A."/>
            <person name="Nagy L.G."/>
            <person name="Floudas D."/>
            <person name="Copeland A."/>
            <person name="Barry K.W."/>
            <person name="Cichocki N."/>
            <person name="Veneault-Fourrey C."/>
            <person name="LaButti K."/>
            <person name="Lindquist E.A."/>
            <person name="Lipzen A."/>
            <person name="Lundell T."/>
            <person name="Morin E."/>
            <person name="Murat C."/>
            <person name="Riley R."/>
            <person name="Ohm R."/>
            <person name="Sun H."/>
            <person name="Tunlid A."/>
            <person name="Henrissat B."/>
            <person name="Grigoriev I.V."/>
            <person name="Hibbett D.S."/>
            <person name="Martin F."/>
        </authorList>
    </citation>
    <scope>NUCLEOTIDE SEQUENCE [LARGE SCALE GENOMIC DNA]</scope>
    <source>
        <strain evidence="19 20">FD-317 M1</strain>
    </source>
</reference>
<feature type="domain" description="Glycoside hydrolase family 5" evidence="18">
    <location>
        <begin position="240"/>
        <end position="399"/>
    </location>
</feature>
<evidence type="ECO:0000256" key="13">
    <source>
        <dbReference type="ARBA" id="ARBA00037126"/>
    </source>
</evidence>
<dbReference type="GO" id="GO:0005576">
    <property type="term" value="C:extracellular region"/>
    <property type="evidence" value="ECO:0007669"/>
    <property type="project" value="TreeGrafter"/>
</dbReference>
<evidence type="ECO:0000259" key="18">
    <source>
        <dbReference type="Pfam" id="PF00150"/>
    </source>
</evidence>
<dbReference type="InterPro" id="IPR017853">
    <property type="entry name" value="GH"/>
</dbReference>
<evidence type="ECO:0000313" key="20">
    <source>
        <dbReference type="Proteomes" id="UP000053593"/>
    </source>
</evidence>
<evidence type="ECO:0000256" key="5">
    <source>
        <dbReference type="ARBA" id="ARBA00022801"/>
    </source>
</evidence>
<dbReference type="PANTHER" id="PTHR31297:SF34">
    <property type="entry name" value="GLUCAN 1,3-BETA-GLUCOSIDASE 2"/>
    <property type="match status" value="1"/>
</dbReference>
<evidence type="ECO:0000256" key="2">
    <source>
        <dbReference type="ARBA" id="ARBA00005641"/>
    </source>
</evidence>
<evidence type="ECO:0000256" key="9">
    <source>
        <dbReference type="ARBA" id="ARBA00023180"/>
    </source>
</evidence>
<proteinExistence type="inferred from homology"/>
<keyword evidence="10" id="KW-0326">Glycosidase</keyword>
<evidence type="ECO:0000256" key="4">
    <source>
        <dbReference type="ARBA" id="ARBA00022692"/>
    </source>
</evidence>
<dbReference type="GO" id="GO:0009251">
    <property type="term" value="P:glucan catabolic process"/>
    <property type="evidence" value="ECO:0007669"/>
    <property type="project" value="TreeGrafter"/>
</dbReference>
<evidence type="ECO:0000256" key="14">
    <source>
        <dbReference type="ARBA" id="ARBA00038929"/>
    </source>
</evidence>
<dbReference type="Proteomes" id="UP000053593">
    <property type="component" value="Unassembled WGS sequence"/>
</dbReference>
<keyword evidence="8 17" id="KW-0472">Membrane</keyword>
<evidence type="ECO:0000256" key="11">
    <source>
        <dbReference type="ARBA" id="ARBA00023316"/>
    </source>
</evidence>
<dbReference type="GO" id="GO:0009986">
    <property type="term" value="C:cell surface"/>
    <property type="evidence" value="ECO:0007669"/>
    <property type="project" value="TreeGrafter"/>
</dbReference>
<feature type="region of interest" description="Disordered" evidence="16">
    <location>
        <begin position="1"/>
        <end position="68"/>
    </location>
</feature>
<dbReference type="AlphaFoldDB" id="A0A0D0C9W0"/>
<keyword evidence="20" id="KW-1185">Reference proteome</keyword>
<dbReference type="PANTHER" id="PTHR31297">
    <property type="entry name" value="GLUCAN ENDO-1,6-BETA-GLUCOSIDASE B"/>
    <property type="match status" value="1"/>
</dbReference>
<keyword evidence="6" id="KW-0735">Signal-anchor</keyword>
<dbReference type="GO" id="GO:0004338">
    <property type="term" value="F:glucan exo-1,3-beta-glucosidase activity"/>
    <property type="evidence" value="ECO:0007669"/>
    <property type="project" value="UniProtKB-EC"/>
</dbReference>
<evidence type="ECO:0000256" key="17">
    <source>
        <dbReference type="SAM" id="Phobius"/>
    </source>
</evidence>
<gene>
    <name evidence="19" type="ORF">GYMLUDRAFT_265773</name>
</gene>
<name>A0A0D0C9W0_9AGAR</name>
<evidence type="ECO:0000256" key="16">
    <source>
        <dbReference type="SAM" id="MobiDB-lite"/>
    </source>
</evidence>
<evidence type="ECO:0000256" key="3">
    <source>
        <dbReference type="ARBA" id="ARBA00022475"/>
    </source>
</evidence>
<keyword evidence="5" id="KW-0378">Hydrolase</keyword>
<evidence type="ECO:0000256" key="7">
    <source>
        <dbReference type="ARBA" id="ARBA00022989"/>
    </source>
</evidence>